<feature type="transmembrane region" description="Helical" evidence="7">
    <location>
        <begin position="128"/>
        <end position="147"/>
    </location>
</feature>
<evidence type="ECO:0000256" key="3">
    <source>
        <dbReference type="ARBA" id="ARBA00022475"/>
    </source>
</evidence>
<feature type="transmembrane region" description="Helical" evidence="7">
    <location>
        <begin position="31"/>
        <end position="54"/>
    </location>
</feature>
<dbReference type="Proteomes" id="UP001157069">
    <property type="component" value="Unassembled WGS sequence"/>
</dbReference>
<dbReference type="Gene3D" id="1.10.3720.10">
    <property type="entry name" value="MetI-like"/>
    <property type="match status" value="1"/>
</dbReference>
<dbReference type="Pfam" id="PF00528">
    <property type="entry name" value="BPD_transp_1"/>
    <property type="match status" value="1"/>
</dbReference>
<comment type="similarity">
    <text evidence="7">Belongs to the binding-protein-dependent transport system permease family.</text>
</comment>
<comment type="caution">
    <text evidence="9">The sequence shown here is derived from an EMBL/GenBank/DDBJ whole genome shotgun (WGS) entry which is preliminary data.</text>
</comment>
<evidence type="ECO:0000256" key="4">
    <source>
        <dbReference type="ARBA" id="ARBA00022692"/>
    </source>
</evidence>
<dbReference type="PROSITE" id="PS50928">
    <property type="entry name" value="ABC_TM1"/>
    <property type="match status" value="1"/>
</dbReference>
<protein>
    <submittedName>
        <fullName evidence="9">ABC transporter permease</fullName>
    </submittedName>
</protein>
<keyword evidence="2 7" id="KW-0813">Transport</keyword>
<dbReference type="SUPFAM" id="SSF161098">
    <property type="entry name" value="MetI-like"/>
    <property type="match status" value="1"/>
</dbReference>
<evidence type="ECO:0000256" key="2">
    <source>
        <dbReference type="ARBA" id="ARBA00022448"/>
    </source>
</evidence>
<comment type="subcellular location">
    <subcellularLocation>
        <location evidence="1 7">Cell membrane</location>
        <topology evidence="1 7">Multi-pass membrane protein</topology>
    </subcellularLocation>
</comment>
<dbReference type="InterPro" id="IPR035906">
    <property type="entry name" value="MetI-like_sf"/>
</dbReference>
<keyword evidence="4 7" id="KW-0812">Transmembrane</keyword>
<dbReference type="RefSeq" id="WP_284299984.1">
    <property type="nucleotide sequence ID" value="NZ_BSVA01000001.1"/>
</dbReference>
<evidence type="ECO:0000256" key="7">
    <source>
        <dbReference type="RuleBase" id="RU363032"/>
    </source>
</evidence>
<dbReference type="EMBL" id="BSVA01000001">
    <property type="protein sequence ID" value="GMA91561.1"/>
    <property type="molecule type" value="Genomic_DNA"/>
</dbReference>
<evidence type="ECO:0000313" key="10">
    <source>
        <dbReference type="Proteomes" id="UP001157069"/>
    </source>
</evidence>
<organism evidence="9 10">
    <name type="scientific">Homoserinibacter gongjuensis</name>
    <dbReference type="NCBI Taxonomy" id="1162968"/>
    <lineage>
        <taxon>Bacteria</taxon>
        <taxon>Bacillati</taxon>
        <taxon>Actinomycetota</taxon>
        <taxon>Actinomycetes</taxon>
        <taxon>Micrococcales</taxon>
        <taxon>Microbacteriaceae</taxon>
        <taxon>Homoserinibacter</taxon>
    </lineage>
</organism>
<keyword evidence="3" id="KW-1003">Cell membrane</keyword>
<accession>A0ABQ6JVP0</accession>
<feature type="transmembrane region" description="Helical" evidence="7">
    <location>
        <begin position="223"/>
        <end position="243"/>
    </location>
</feature>
<evidence type="ECO:0000259" key="8">
    <source>
        <dbReference type="PROSITE" id="PS50928"/>
    </source>
</evidence>
<dbReference type="CDD" id="cd06261">
    <property type="entry name" value="TM_PBP2"/>
    <property type="match status" value="1"/>
</dbReference>
<evidence type="ECO:0000256" key="6">
    <source>
        <dbReference type="ARBA" id="ARBA00023136"/>
    </source>
</evidence>
<evidence type="ECO:0000256" key="5">
    <source>
        <dbReference type="ARBA" id="ARBA00022989"/>
    </source>
</evidence>
<evidence type="ECO:0000313" key="9">
    <source>
        <dbReference type="EMBL" id="GMA91561.1"/>
    </source>
</evidence>
<dbReference type="PANTHER" id="PTHR43005">
    <property type="entry name" value="BLR7065 PROTEIN"/>
    <property type="match status" value="1"/>
</dbReference>
<sequence length="312" mass="35052">MTAVQNRTPRPAAQLPPRERLSRWANKNRKWLFAGPSMAFVALLLVIPLAWTLVLSLTDSKRSVRRPFDFIGLENYVEALTDTERFWPSVGRTLAFTGGALFFELILGMIIALLLWKPFRGQGLVRTIVLLPLVATPVAVGMMWRLLFEPNIGFVNEFLSWFGIPAQPWLADPNTSLATLTFVDIWQWTPMVALILLAGLTGLSEEPQEAARMDGANAWQRFWYVTVPLMRPVIIAAVLLRGIDALKTFDILYATKGKGGGAFHDVETLNVYAYGLSFDYNEYGLASAVLILFFLMILAIIWVIQMQRKATS</sequence>
<evidence type="ECO:0000256" key="1">
    <source>
        <dbReference type="ARBA" id="ARBA00004651"/>
    </source>
</evidence>
<feature type="transmembrane region" description="Helical" evidence="7">
    <location>
        <begin position="185"/>
        <end position="203"/>
    </location>
</feature>
<reference evidence="10" key="1">
    <citation type="journal article" date="2019" name="Int. J. Syst. Evol. Microbiol.">
        <title>The Global Catalogue of Microorganisms (GCM) 10K type strain sequencing project: providing services to taxonomists for standard genome sequencing and annotation.</title>
        <authorList>
            <consortium name="The Broad Institute Genomics Platform"/>
            <consortium name="The Broad Institute Genome Sequencing Center for Infectious Disease"/>
            <person name="Wu L."/>
            <person name="Ma J."/>
        </authorList>
    </citation>
    <scope>NUCLEOTIDE SEQUENCE [LARGE SCALE GENOMIC DNA]</scope>
    <source>
        <strain evidence="10">NBRC 108755</strain>
    </source>
</reference>
<keyword evidence="5 7" id="KW-1133">Transmembrane helix</keyword>
<name>A0ABQ6JVP0_9MICO</name>
<feature type="transmembrane region" description="Helical" evidence="7">
    <location>
        <begin position="283"/>
        <end position="304"/>
    </location>
</feature>
<feature type="transmembrane region" description="Helical" evidence="7">
    <location>
        <begin position="94"/>
        <end position="116"/>
    </location>
</feature>
<keyword evidence="10" id="KW-1185">Reference proteome</keyword>
<feature type="domain" description="ABC transmembrane type-1" evidence="8">
    <location>
        <begin position="90"/>
        <end position="304"/>
    </location>
</feature>
<dbReference type="PANTHER" id="PTHR43005:SF1">
    <property type="entry name" value="SPERMIDINE_PUTRESCINE TRANSPORT SYSTEM PERMEASE PROTEIN"/>
    <property type="match status" value="1"/>
</dbReference>
<keyword evidence="6 7" id="KW-0472">Membrane</keyword>
<proteinExistence type="inferred from homology"/>
<dbReference type="InterPro" id="IPR000515">
    <property type="entry name" value="MetI-like"/>
</dbReference>
<gene>
    <name evidence="9" type="ORF">GCM10025869_20900</name>
</gene>